<dbReference type="InterPro" id="IPR007844">
    <property type="entry name" value="AsmA"/>
</dbReference>
<evidence type="ECO:0000259" key="2">
    <source>
        <dbReference type="Pfam" id="PF05170"/>
    </source>
</evidence>
<dbReference type="AlphaFoldDB" id="A0A858SWK1"/>
<dbReference type="Proteomes" id="UP000503308">
    <property type="component" value="Chromosome"/>
</dbReference>
<dbReference type="RefSeq" id="WP_169641626.1">
    <property type="nucleotide sequence ID" value="NZ_CP048788.1"/>
</dbReference>
<protein>
    <submittedName>
        <fullName evidence="3">AsmA family protein</fullName>
    </submittedName>
</protein>
<sequence>MKWIFRLIGLVVVLALVLVVSVLFLPADRIAQIATDQLRAATGRDVSVSGVSITLWPVLGVRAGELEVGNASWAEQGPMLQASGAAIGVDALALLRGEIRITNIEAQSPTIRLEQKADGRASWRFTDASGEARIETGTSPAREARAVSIQRLEVTDATLIYDAEGSDLISYSGVDLSLDWPDRLGPADFAAVLRPTAEPVTVTATIDGFAGFITGETRNVSIDISAGPGDVSLEGRANTAGEVAGSFGVVTGDTSAFMQALGLPPVALPAKLGRRIDLTTQLTLTADRQLALRELSADLGGNRLTGAADIGLNGTPQINARLDAGPLDLSDLSTGSADGGASNGGGTAAPSGNGSWPTERIDASALSAFNGEIALSAEGIDLGRFSLGKTQTVLSNDNSRMVFLLRDVVAYGGNVTGRFVINNRSGLSVGGDLSAAGIEMQGLLDDAVGLSRLTGGGDLKTSFLATGASVDAMMNSLSGDGSLNIGRGTIEGIDLDRLMRSGETGSGTTVFDSLSGTWTIASGVLRNRDLLLELANYRATGEGTVGIGRQVVDYTATPIALRANSGQGISIPVRFTGPWSDVSVQPDFEAVLDAQIDEQTDKLEEKAKEKLLKELGGDTGGSLENQIKDRLFKKLFD</sequence>
<dbReference type="KEGG" id="rpon:G3256_15140"/>
<evidence type="ECO:0000313" key="4">
    <source>
        <dbReference type="Proteomes" id="UP000503308"/>
    </source>
</evidence>
<gene>
    <name evidence="3" type="ORF">G3256_15140</name>
</gene>
<accession>A0A858SWK1</accession>
<feature type="region of interest" description="Disordered" evidence="1">
    <location>
        <begin position="333"/>
        <end position="357"/>
    </location>
</feature>
<reference evidence="3 4" key="1">
    <citation type="submission" date="2020-02" db="EMBL/GenBank/DDBJ databases">
        <title>Genome sequence of Roseobacter ponti.</title>
        <authorList>
            <person name="Hollensteiner J."/>
            <person name="Schneider D."/>
            <person name="Poehlein A."/>
            <person name="Daniel R."/>
        </authorList>
    </citation>
    <scope>NUCLEOTIDE SEQUENCE [LARGE SCALE GENOMIC DNA]</scope>
    <source>
        <strain evidence="3 4">DSM 106830</strain>
    </source>
</reference>
<dbReference type="GO" id="GO:0005886">
    <property type="term" value="C:plasma membrane"/>
    <property type="evidence" value="ECO:0007669"/>
    <property type="project" value="TreeGrafter"/>
</dbReference>
<organism evidence="3 4">
    <name type="scientific">Roseobacter ponti</name>
    <dbReference type="NCBI Taxonomy" id="1891787"/>
    <lineage>
        <taxon>Bacteria</taxon>
        <taxon>Pseudomonadati</taxon>
        <taxon>Pseudomonadota</taxon>
        <taxon>Alphaproteobacteria</taxon>
        <taxon>Rhodobacterales</taxon>
        <taxon>Roseobacteraceae</taxon>
        <taxon>Roseobacter</taxon>
    </lineage>
</organism>
<dbReference type="GO" id="GO:0090313">
    <property type="term" value="P:regulation of protein targeting to membrane"/>
    <property type="evidence" value="ECO:0007669"/>
    <property type="project" value="TreeGrafter"/>
</dbReference>
<evidence type="ECO:0000256" key="1">
    <source>
        <dbReference type="SAM" id="MobiDB-lite"/>
    </source>
</evidence>
<name>A0A858SWK1_9RHOB</name>
<evidence type="ECO:0000313" key="3">
    <source>
        <dbReference type="EMBL" id="QJF52407.1"/>
    </source>
</evidence>
<dbReference type="PANTHER" id="PTHR30441">
    <property type="entry name" value="DUF748 DOMAIN-CONTAINING PROTEIN"/>
    <property type="match status" value="1"/>
</dbReference>
<dbReference type="EMBL" id="CP048788">
    <property type="protein sequence ID" value="QJF52407.1"/>
    <property type="molecule type" value="Genomic_DNA"/>
</dbReference>
<dbReference type="Pfam" id="PF05170">
    <property type="entry name" value="AsmA"/>
    <property type="match status" value="2"/>
</dbReference>
<feature type="domain" description="AsmA" evidence="2">
    <location>
        <begin position="301"/>
        <end position="530"/>
    </location>
</feature>
<proteinExistence type="predicted"/>
<feature type="domain" description="AsmA" evidence="2">
    <location>
        <begin position="7"/>
        <end position="168"/>
    </location>
</feature>
<feature type="compositionally biased region" description="Gly residues" evidence="1">
    <location>
        <begin position="337"/>
        <end position="347"/>
    </location>
</feature>
<keyword evidence="4" id="KW-1185">Reference proteome</keyword>
<dbReference type="PANTHER" id="PTHR30441:SF4">
    <property type="entry name" value="PROTEIN ASMA"/>
    <property type="match status" value="1"/>
</dbReference>
<dbReference type="InterPro" id="IPR052894">
    <property type="entry name" value="AsmA-related"/>
</dbReference>